<feature type="transmembrane region" description="Helical" evidence="9">
    <location>
        <begin position="49"/>
        <end position="71"/>
    </location>
</feature>
<dbReference type="GO" id="GO:0005787">
    <property type="term" value="C:signal peptidase complex"/>
    <property type="evidence" value="ECO:0007669"/>
    <property type="project" value="InterPro"/>
</dbReference>
<evidence type="ECO:0000256" key="5">
    <source>
        <dbReference type="ARBA" id="ARBA00022824"/>
    </source>
</evidence>
<dbReference type="InterPro" id="IPR009542">
    <property type="entry name" value="Spc1/SPCS1"/>
</dbReference>
<keyword evidence="5" id="KW-0256">Endoplasmic reticulum</keyword>
<protein>
    <recommendedName>
        <fullName evidence="3">Signal peptidase complex subunit 1</fullName>
    </recommendedName>
</protein>
<reference evidence="11" key="1">
    <citation type="submission" date="2017-01" db="EMBL/GenBank/DDBJ databases">
        <authorList>
            <person name="Wang Y."/>
            <person name="White M."/>
            <person name="Kvist S."/>
            <person name="Moncalvo J.-M."/>
        </authorList>
    </citation>
    <scope>NUCLEOTIDE SEQUENCE [LARGE SCALE GENOMIC DNA]</scope>
    <source>
        <strain evidence="11">COL-18-3</strain>
    </source>
</reference>
<evidence type="ECO:0000256" key="8">
    <source>
        <dbReference type="ARBA" id="ARBA00045204"/>
    </source>
</evidence>
<comment type="function">
    <text evidence="8">Component of the signal peptidase complex (SPC) which catalyzes the cleavage of N-terminal signal sequences from nascent proteins as they are translocated into the lumen of the endoplasmic reticulum. Dispensable for SPC enzymatic activity.</text>
</comment>
<dbReference type="PANTHER" id="PTHR13202:SF0">
    <property type="entry name" value="SIGNAL PEPTIDASE COMPLEX SUBUNIT 1"/>
    <property type="match status" value="1"/>
</dbReference>
<keyword evidence="11" id="KW-1185">Reference proteome</keyword>
<evidence type="ECO:0000256" key="6">
    <source>
        <dbReference type="ARBA" id="ARBA00022989"/>
    </source>
</evidence>
<name>A0A1R1PWC9_ZANCU</name>
<evidence type="ECO:0000313" key="11">
    <source>
        <dbReference type="Proteomes" id="UP000188320"/>
    </source>
</evidence>
<dbReference type="Pfam" id="PF06645">
    <property type="entry name" value="SPC12"/>
    <property type="match status" value="1"/>
</dbReference>
<proteinExistence type="inferred from homology"/>
<dbReference type="OrthoDB" id="263893at2759"/>
<sequence length="86" mass="9767">MLVVQQIKNFGKIDFSGQELVSRLSTILLVFFMIASIAVGQVFQDISLVFYTYLAGSVITVFLVTFPLPMYNKNPVTWLSKKDEKK</sequence>
<feature type="transmembrane region" description="Helical" evidence="9">
    <location>
        <begin position="20"/>
        <end position="43"/>
    </location>
</feature>
<evidence type="ECO:0000256" key="4">
    <source>
        <dbReference type="ARBA" id="ARBA00022692"/>
    </source>
</evidence>
<keyword evidence="7 9" id="KW-0472">Membrane</keyword>
<keyword evidence="4 9" id="KW-0812">Transmembrane</keyword>
<dbReference type="GO" id="GO:0045047">
    <property type="term" value="P:protein targeting to ER"/>
    <property type="evidence" value="ECO:0007669"/>
    <property type="project" value="TreeGrafter"/>
</dbReference>
<evidence type="ECO:0000256" key="3">
    <source>
        <dbReference type="ARBA" id="ARBA00017059"/>
    </source>
</evidence>
<gene>
    <name evidence="10" type="ORF">AX774_g1195</name>
</gene>
<evidence type="ECO:0000256" key="7">
    <source>
        <dbReference type="ARBA" id="ARBA00023136"/>
    </source>
</evidence>
<evidence type="ECO:0000313" key="10">
    <source>
        <dbReference type="EMBL" id="OMH85270.1"/>
    </source>
</evidence>
<dbReference type="EMBL" id="LSSK01000098">
    <property type="protein sequence ID" value="OMH85270.1"/>
    <property type="molecule type" value="Genomic_DNA"/>
</dbReference>
<comment type="similarity">
    <text evidence="2">Belongs to the SPCS1 family.</text>
</comment>
<accession>A0A1R1PWC9</accession>
<dbReference type="GO" id="GO:0006465">
    <property type="term" value="P:signal peptide processing"/>
    <property type="evidence" value="ECO:0007669"/>
    <property type="project" value="InterPro"/>
</dbReference>
<dbReference type="PANTHER" id="PTHR13202">
    <property type="entry name" value="MICROSOMAL SIGNAL PEPTIDASE 12 KDA SUBUNIT"/>
    <property type="match status" value="1"/>
</dbReference>
<keyword evidence="6 9" id="KW-1133">Transmembrane helix</keyword>
<dbReference type="AlphaFoldDB" id="A0A1R1PWC9"/>
<comment type="subcellular location">
    <subcellularLocation>
        <location evidence="1">Endoplasmic reticulum membrane</location>
        <topology evidence="1">Multi-pass membrane protein</topology>
    </subcellularLocation>
</comment>
<comment type="caution">
    <text evidence="10">The sequence shown here is derived from an EMBL/GenBank/DDBJ whole genome shotgun (WGS) entry which is preliminary data.</text>
</comment>
<evidence type="ECO:0000256" key="2">
    <source>
        <dbReference type="ARBA" id="ARBA00005245"/>
    </source>
</evidence>
<organism evidence="10 11">
    <name type="scientific">Zancudomyces culisetae</name>
    <name type="common">Gut fungus</name>
    <name type="synonym">Smittium culisetae</name>
    <dbReference type="NCBI Taxonomy" id="1213189"/>
    <lineage>
        <taxon>Eukaryota</taxon>
        <taxon>Fungi</taxon>
        <taxon>Fungi incertae sedis</taxon>
        <taxon>Zoopagomycota</taxon>
        <taxon>Kickxellomycotina</taxon>
        <taxon>Harpellomycetes</taxon>
        <taxon>Harpellales</taxon>
        <taxon>Legeriomycetaceae</taxon>
        <taxon>Zancudomyces</taxon>
    </lineage>
</organism>
<evidence type="ECO:0000256" key="1">
    <source>
        <dbReference type="ARBA" id="ARBA00004477"/>
    </source>
</evidence>
<evidence type="ECO:0000256" key="9">
    <source>
        <dbReference type="SAM" id="Phobius"/>
    </source>
</evidence>
<dbReference type="Proteomes" id="UP000188320">
    <property type="component" value="Unassembled WGS sequence"/>
</dbReference>